<dbReference type="PANTHER" id="PTHR47926">
    <property type="entry name" value="PENTATRICOPEPTIDE REPEAT-CONTAINING PROTEIN"/>
    <property type="match status" value="1"/>
</dbReference>
<dbReference type="Gene3D" id="1.25.40.10">
    <property type="entry name" value="Tetratricopeptide repeat domain"/>
    <property type="match status" value="1"/>
</dbReference>
<evidence type="ECO:0000256" key="2">
    <source>
        <dbReference type="PROSITE-ProRule" id="PRU00708"/>
    </source>
</evidence>
<dbReference type="Proteomes" id="UP001180020">
    <property type="component" value="Unassembled WGS sequence"/>
</dbReference>
<dbReference type="EMBL" id="JAUJYO010000008">
    <property type="protein sequence ID" value="KAK1311079.1"/>
    <property type="molecule type" value="Genomic_DNA"/>
</dbReference>
<proteinExistence type="predicted"/>
<sequence length="104" mass="11836">MITGYGKHGHAREAIHLFEAMRLEMIEPDEVAYLAVLSACSHADLLKRVASILSVYKETLACNQKWNTMLAWWMSLVEQGVLKKRRASSKTCPLRRMSGFGRHC</sequence>
<reference evidence="3" key="2">
    <citation type="submission" date="2023-06" db="EMBL/GenBank/DDBJ databases">
        <authorList>
            <person name="Ma L."/>
            <person name="Liu K.-W."/>
            <person name="Li Z."/>
            <person name="Hsiao Y.-Y."/>
            <person name="Qi Y."/>
            <person name="Fu T."/>
            <person name="Tang G."/>
            <person name="Zhang D."/>
            <person name="Sun W.-H."/>
            <person name="Liu D.-K."/>
            <person name="Li Y."/>
            <person name="Chen G.-Z."/>
            <person name="Liu X.-D."/>
            <person name="Liao X.-Y."/>
            <person name="Jiang Y.-T."/>
            <person name="Yu X."/>
            <person name="Hao Y."/>
            <person name="Huang J."/>
            <person name="Zhao X.-W."/>
            <person name="Ke S."/>
            <person name="Chen Y.-Y."/>
            <person name="Wu W.-L."/>
            <person name="Hsu J.-L."/>
            <person name="Lin Y.-F."/>
            <person name="Huang M.-D."/>
            <person name="Li C.-Y."/>
            <person name="Huang L."/>
            <person name="Wang Z.-W."/>
            <person name="Zhao X."/>
            <person name="Zhong W.-Y."/>
            <person name="Peng D.-H."/>
            <person name="Ahmad S."/>
            <person name="Lan S."/>
            <person name="Zhang J.-S."/>
            <person name="Tsai W.-C."/>
            <person name="Van De Peer Y."/>
            <person name="Liu Z.-J."/>
        </authorList>
    </citation>
    <scope>NUCLEOTIDE SEQUENCE</scope>
    <source>
        <strain evidence="3">CP</strain>
        <tissue evidence="3">Leaves</tissue>
    </source>
</reference>
<dbReference type="NCBIfam" id="TIGR00756">
    <property type="entry name" value="PPR"/>
    <property type="match status" value="1"/>
</dbReference>
<dbReference type="GO" id="GO:0003723">
    <property type="term" value="F:RNA binding"/>
    <property type="evidence" value="ECO:0007669"/>
    <property type="project" value="InterPro"/>
</dbReference>
<protein>
    <submittedName>
        <fullName evidence="3">Pentatricopeptide repeat-containing protein</fullName>
    </submittedName>
</protein>
<dbReference type="Pfam" id="PF13041">
    <property type="entry name" value="PPR_2"/>
    <property type="match status" value="1"/>
</dbReference>
<dbReference type="PANTHER" id="PTHR47926:SF504">
    <property type="entry name" value="(WILD MALAYSIAN BANANA) HYPOTHETICAL PROTEIN"/>
    <property type="match status" value="1"/>
</dbReference>
<dbReference type="InterPro" id="IPR002885">
    <property type="entry name" value="PPR_rpt"/>
</dbReference>
<dbReference type="InterPro" id="IPR046960">
    <property type="entry name" value="PPR_At4g14850-like_plant"/>
</dbReference>
<name>A0AAV9EDW9_ACOCL</name>
<evidence type="ECO:0000313" key="4">
    <source>
        <dbReference type="Proteomes" id="UP001180020"/>
    </source>
</evidence>
<evidence type="ECO:0000256" key="1">
    <source>
        <dbReference type="ARBA" id="ARBA00022737"/>
    </source>
</evidence>
<gene>
    <name evidence="3" type="primary">PCMP-H86</name>
    <name evidence="3" type="ORF">QJS10_CPA08g01340</name>
</gene>
<accession>A0AAV9EDW9</accession>
<evidence type="ECO:0000313" key="3">
    <source>
        <dbReference type="EMBL" id="KAK1311079.1"/>
    </source>
</evidence>
<feature type="repeat" description="PPR" evidence="2">
    <location>
        <begin position="1"/>
        <end position="28"/>
    </location>
</feature>
<dbReference type="AlphaFoldDB" id="A0AAV9EDW9"/>
<comment type="caution">
    <text evidence="3">The sequence shown here is derived from an EMBL/GenBank/DDBJ whole genome shotgun (WGS) entry which is preliminary data.</text>
</comment>
<keyword evidence="4" id="KW-1185">Reference proteome</keyword>
<organism evidence="3 4">
    <name type="scientific">Acorus calamus</name>
    <name type="common">Sweet flag</name>
    <dbReference type="NCBI Taxonomy" id="4465"/>
    <lineage>
        <taxon>Eukaryota</taxon>
        <taxon>Viridiplantae</taxon>
        <taxon>Streptophyta</taxon>
        <taxon>Embryophyta</taxon>
        <taxon>Tracheophyta</taxon>
        <taxon>Spermatophyta</taxon>
        <taxon>Magnoliopsida</taxon>
        <taxon>Liliopsida</taxon>
        <taxon>Acoraceae</taxon>
        <taxon>Acorus</taxon>
    </lineage>
</organism>
<dbReference type="GO" id="GO:0009451">
    <property type="term" value="P:RNA modification"/>
    <property type="evidence" value="ECO:0007669"/>
    <property type="project" value="InterPro"/>
</dbReference>
<reference evidence="3" key="1">
    <citation type="journal article" date="2023" name="Nat. Commun.">
        <title>Diploid and tetraploid genomes of Acorus and the evolution of monocots.</title>
        <authorList>
            <person name="Ma L."/>
            <person name="Liu K.W."/>
            <person name="Li Z."/>
            <person name="Hsiao Y.Y."/>
            <person name="Qi Y."/>
            <person name="Fu T."/>
            <person name="Tang G.D."/>
            <person name="Zhang D."/>
            <person name="Sun W.H."/>
            <person name="Liu D.K."/>
            <person name="Li Y."/>
            <person name="Chen G.Z."/>
            <person name="Liu X.D."/>
            <person name="Liao X.Y."/>
            <person name="Jiang Y.T."/>
            <person name="Yu X."/>
            <person name="Hao Y."/>
            <person name="Huang J."/>
            <person name="Zhao X.W."/>
            <person name="Ke S."/>
            <person name="Chen Y.Y."/>
            <person name="Wu W.L."/>
            <person name="Hsu J.L."/>
            <person name="Lin Y.F."/>
            <person name="Huang M.D."/>
            <person name="Li C.Y."/>
            <person name="Huang L."/>
            <person name="Wang Z.W."/>
            <person name="Zhao X."/>
            <person name="Zhong W.Y."/>
            <person name="Peng D.H."/>
            <person name="Ahmad S."/>
            <person name="Lan S."/>
            <person name="Zhang J.S."/>
            <person name="Tsai W.C."/>
            <person name="Van de Peer Y."/>
            <person name="Liu Z.J."/>
        </authorList>
    </citation>
    <scope>NUCLEOTIDE SEQUENCE</scope>
    <source>
        <strain evidence="3">CP</strain>
    </source>
</reference>
<keyword evidence="1" id="KW-0677">Repeat</keyword>
<dbReference type="InterPro" id="IPR011990">
    <property type="entry name" value="TPR-like_helical_dom_sf"/>
</dbReference>
<dbReference type="PROSITE" id="PS51375">
    <property type="entry name" value="PPR"/>
    <property type="match status" value="1"/>
</dbReference>